<keyword evidence="3" id="KW-1185">Reference proteome</keyword>
<reference evidence="2 3" key="1">
    <citation type="journal article" date="2024" name="Ann. Entomol. Soc. Am.">
        <title>Genomic analyses of the southern and eastern yellowjacket wasps (Hymenoptera: Vespidae) reveal evolutionary signatures of social life.</title>
        <authorList>
            <person name="Catto M.A."/>
            <person name="Caine P.B."/>
            <person name="Orr S.E."/>
            <person name="Hunt B.G."/>
            <person name="Goodisman M.A.D."/>
        </authorList>
    </citation>
    <scope>NUCLEOTIDE SEQUENCE [LARGE SCALE GENOMIC DNA]</scope>
    <source>
        <strain evidence="2">233</strain>
        <tissue evidence="2">Head and thorax</tissue>
    </source>
</reference>
<proteinExistence type="predicted"/>
<comment type="caution">
    <text evidence="2">The sequence shown here is derived from an EMBL/GenBank/DDBJ whole genome shotgun (WGS) entry which is preliminary data.</text>
</comment>
<dbReference type="Proteomes" id="UP001607302">
    <property type="component" value="Unassembled WGS sequence"/>
</dbReference>
<dbReference type="AlphaFoldDB" id="A0ABD2ABM2"/>
<sequence>MGDAPFDVIFAVRRGGGATGMPMKSTIFWEAATKKKEEKEKKKKKKKEEEEKEEEEEEKKTTTGRIHPSGMLEAVKVLNSKASMVDGGNLTFKFAQGKHSEAQTKRALRIAAATVAARATTTATVCRCRGIVTANAIRSKGEYAEASRKGNVAQDENANYSAGHYCWVIIIITDDAGDNDDDDDDARNYDVVNDDATLRACR</sequence>
<protein>
    <submittedName>
        <fullName evidence="2">Uncharacterized protein</fullName>
    </submittedName>
</protein>
<feature type="region of interest" description="Disordered" evidence="1">
    <location>
        <begin position="21"/>
        <end position="69"/>
    </location>
</feature>
<accession>A0ABD2ABM2</accession>
<name>A0ABD2ABM2_VESSQ</name>
<evidence type="ECO:0000256" key="1">
    <source>
        <dbReference type="SAM" id="MobiDB-lite"/>
    </source>
</evidence>
<evidence type="ECO:0000313" key="3">
    <source>
        <dbReference type="Proteomes" id="UP001607302"/>
    </source>
</evidence>
<dbReference type="EMBL" id="JAUDFV010000152">
    <property type="protein sequence ID" value="KAL2718002.1"/>
    <property type="molecule type" value="Genomic_DNA"/>
</dbReference>
<evidence type="ECO:0000313" key="2">
    <source>
        <dbReference type="EMBL" id="KAL2718002.1"/>
    </source>
</evidence>
<gene>
    <name evidence="2" type="ORF">V1478_011878</name>
</gene>
<organism evidence="2 3">
    <name type="scientific">Vespula squamosa</name>
    <name type="common">Southern yellow jacket</name>
    <name type="synonym">Wasp</name>
    <dbReference type="NCBI Taxonomy" id="30214"/>
    <lineage>
        <taxon>Eukaryota</taxon>
        <taxon>Metazoa</taxon>
        <taxon>Ecdysozoa</taxon>
        <taxon>Arthropoda</taxon>
        <taxon>Hexapoda</taxon>
        <taxon>Insecta</taxon>
        <taxon>Pterygota</taxon>
        <taxon>Neoptera</taxon>
        <taxon>Endopterygota</taxon>
        <taxon>Hymenoptera</taxon>
        <taxon>Apocrita</taxon>
        <taxon>Aculeata</taxon>
        <taxon>Vespoidea</taxon>
        <taxon>Vespidae</taxon>
        <taxon>Vespinae</taxon>
        <taxon>Vespula</taxon>
    </lineage>
</organism>